<evidence type="ECO:0000313" key="2">
    <source>
        <dbReference type="EMBL" id="RAW16390.1"/>
    </source>
</evidence>
<proteinExistence type="predicted"/>
<keyword evidence="1" id="KW-1133">Transmembrane helix</keyword>
<organism evidence="2 3">
    <name type="scientific">Phytoactinopolyspora halophila</name>
    <dbReference type="NCBI Taxonomy" id="1981511"/>
    <lineage>
        <taxon>Bacteria</taxon>
        <taxon>Bacillati</taxon>
        <taxon>Actinomycetota</taxon>
        <taxon>Actinomycetes</taxon>
        <taxon>Jiangellales</taxon>
        <taxon>Jiangellaceae</taxon>
        <taxon>Phytoactinopolyspora</taxon>
    </lineage>
</organism>
<dbReference type="InterPro" id="IPR015001">
    <property type="entry name" value="DUF1850"/>
</dbReference>
<comment type="caution">
    <text evidence="2">The sequence shown here is derived from an EMBL/GenBank/DDBJ whole genome shotgun (WGS) entry which is preliminary data.</text>
</comment>
<keyword evidence="3" id="KW-1185">Reference proteome</keyword>
<keyword evidence="1" id="KW-0472">Membrane</keyword>
<evidence type="ECO:0000313" key="3">
    <source>
        <dbReference type="Proteomes" id="UP000250462"/>
    </source>
</evidence>
<dbReference type="AlphaFoldDB" id="A0A329QVD7"/>
<reference evidence="2 3" key="1">
    <citation type="submission" date="2018-06" db="EMBL/GenBank/DDBJ databases">
        <title>Phytoactinopolyspora halophila sp. nov., a novel halophilic actinomycete isolated from a saline soil in China.</title>
        <authorList>
            <person name="Tang S.-K."/>
        </authorList>
    </citation>
    <scope>NUCLEOTIDE SEQUENCE [LARGE SCALE GENOMIC DNA]</scope>
    <source>
        <strain evidence="2 3">YIM 96934</strain>
    </source>
</reference>
<dbReference type="EMBL" id="QMIG01000004">
    <property type="protein sequence ID" value="RAW16390.1"/>
    <property type="molecule type" value="Genomic_DNA"/>
</dbReference>
<name>A0A329QVD7_9ACTN</name>
<accession>A0A329QVD7</accession>
<gene>
    <name evidence="2" type="ORF">DPM12_07090</name>
</gene>
<dbReference type="Pfam" id="PF08905">
    <property type="entry name" value="DUF1850"/>
    <property type="match status" value="1"/>
</dbReference>
<keyword evidence="1" id="KW-0812">Transmembrane</keyword>
<dbReference type="RefSeq" id="WP_112257602.1">
    <property type="nucleotide sequence ID" value="NZ_QMIG01000004.1"/>
</dbReference>
<sequence>MTERDEVVVRPDSPAAPRRGVLAWGGMPGWRTIGVVALFAVVVIVAATRTGDDGLEFEVRDMGADEVVYSRPVTAGETFRLEHTHSVTNRPVVEIFAIDDEAPAILLRELRFDEFGPNLPAGAEELGDDGETTFVHENGAYRVLHHDMRIGTVPLRVGSDAVDHTVVFADGERLRLLDVTRRGEYVELAVRG</sequence>
<feature type="transmembrane region" description="Helical" evidence="1">
    <location>
        <begin position="29"/>
        <end position="47"/>
    </location>
</feature>
<dbReference type="Proteomes" id="UP000250462">
    <property type="component" value="Unassembled WGS sequence"/>
</dbReference>
<protein>
    <submittedName>
        <fullName evidence="2">DUF1850 domain-containing protein</fullName>
    </submittedName>
</protein>
<evidence type="ECO:0000256" key="1">
    <source>
        <dbReference type="SAM" id="Phobius"/>
    </source>
</evidence>